<dbReference type="GO" id="GO:0000398">
    <property type="term" value="P:mRNA splicing, via spliceosome"/>
    <property type="evidence" value="ECO:0007669"/>
    <property type="project" value="InterPro"/>
</dbReference>
<name>A0A9K3HQW2_HELAN</name>
<evidence type="ECO:0000313" key="2">
    <source>
        <dbReference type="EMBL" id="KAF5782611.1"/>
    </source>
</evidence>
<organism evidence="2 3">
    <name type="scientific">Helianthus annuus</name>
    <name type="common">Common sunflower</name>
    <dbReference type="NCBI Taxonomy" id="4232"/>
    <lineage>
        <taxon>Eukaryota</taxon>
        <taxon>Viridiplantae</taxon>
        <taxon>Streptophyta</taxon>
        <taxon>Embryophyta</taxon>
        <taxon>Tracheophyta</taxon>
        <taxon>Spermatophyta</taxon>
        <taxon>Magnoliopsida</taxon>
        <taxon>eudicotyledons</taxon>
        <taxon>Gunneridae</taxon>
        <taxon>Pentapetalae</taxon>
        <taxon>asterids</taxon>
        <taxon>campanulids</taxon>
        <taxon>Asterales</taxon>
        <taxon>Asteraceae</taxon>
        <taxon>Asteroideae</taxon>
        <taxon>Heliantheae alliance</taxon>
        <taxon>Heliantheae</taxon>
        <taxon>Helianthus</taxon>
    </lineage>
</organism>
<evidence type="ECO:0000313" key="3">
    <source>
        <dbReference type="Proteomes" id="UP000215914"/>
    </source>
</evidence>
<comment type="caution">
    <text evidence="2">The sequence shown here is derived from an EMBL/GenBank/DDBJ whole genome shotgun (WGS) entry which is preliminary data.</text>
</comment>
<sequence length="58" mass="6731">MPSKCKEKKCFFFATLKPFKVWCGCCNSMIVEGVRFNVEKKQVGNYYSTKGKLHFLNS</sequence>
<reference evidence="2" key="2">
    <citation type="submission" date="2020-06" db="EMBL/GenBank/DDBJ databases">
        <title>Helianthus annuus Genome sequencing and assembly Release 2.</title>
        <authorList>
            <person name="Gouzy J."/>
            <person name="Langlade N."/>
            <person name="Munos S."/>
        </authorList>
    </citation>
    <scope>NUCLEOTIDE SEQUENCE</scope>
    <source>
        <tissue evidence="2">Leaves</tissue>
    </source>
</reference>
<dbReference type="PANTHER" id="PTHR12111:SF2">
    <property type="entry name" value="SPLICING FACTOR YJU2B-RELATED"/>
    <property type="match status" value="1"/>
</dbReference>
<dbReference type="InterPro" id="IPR007590">
    <property type="entry name" value="Saf4/Yju2"/>
</dbReference>
<dbReference type="PANTHER" id="PTHR12111">
    <property type="entry name" value="SPLICING FACTOR YJU2"/>
    <property type="match status" value="1"/>
</dbReference>
<accession>A0A9K3HQW2</accession>
<protein>
    <submittedName>
        <fullName evidence="2">CWC16 protein</fullName>
    </submittedName>
</protein>
<dbReference type="AlphaFoldDB" id="A0A9K3HQW2"/>
<gene>
    <name evidence="2" type="ORF">HanXRQr2_Chr11g0498021</name>
</gene>
<dbReference type="Gramene" id="mRNA:HanXRQr2_Chr11g0498021">
    <property type="protein sequence ID" value="CDS:HanXRQr2_Chr11g0498021.1"/>
    <property type="gene ID" value="HanXRQr2_Chr11g0498021"/>
</dbReference>
<dbReference type="EMBL" id="MNCJ02000326">
    <property type="protein sequence ID" value="KAF5782611.1"/>
    <property type="molecule type" value="Genomic_DNA"/>
</dbReference>
<comment type="similarity">
    <text evidence="1">Belongs to the CWC16 family.</text>
</comment>
<proteinExistence type="inferred from homology"/>
<reference evidence="2" key="1">
    <citation type="journal article" date="2017" name="Nature">
        <title>The sunflower genome provides insights into oil metabolism, flowering and Asterid evolution.</title>
        <authorList>
            <person name="Badouin H."/>
            <person name="Gouzy J."/>
            <person name="Grassa C.J."/>
            <person name="Murat F."/>
            <person name="Staton S.E."/>
            <person name="Cottret L."/>
            <person name="Lelandais-Briere C."/>
            <person name="Owens G.L."/>
            <person name="Carrere S."/>
            <person name="Mayjonade B."/>
            <person name="Legrand L."/>
            <person name="Gill N."/>
            <person name="Kane N.C."/>
            <person name="Bowers J.E."/>
            <person name="Hubner S."/>
            <person name="Bellec A."/>
            <person name="Berard A."/>
            <person name="Berges H."/>
            <person name="Blanchet N."/>
            <person name="Boniface M.C."/>
            <person name="Brunel D."/>
            <person name="Catrice O."/>
            <person name="Chaidir N."/>
            <person name="Claudel C."/>
            <person name="Donnadieu C."/>
            <person name="Faraut T."/>
            <person name="Fievet G."/>
            <person name="Helmstetter N."/>
            <person name="King M."/>
            <person name="Knapp S.J."/>
            <person name="Lai Z."/>
            <person name="Le Paslier M.C."/>
            <person name="Lippi Y."/>
            <person name="Lorenzon L."/>
            <person name="Mandel J.R."/>
            <person name="Marage G."/>
            <person name="Marchand G."/>
            <person name="Marquand E."/>
            <person name="Bret-Mestries E."/>
            <person name="Morien E."/>
            <person name="Nambeesan S."/>
            <person name="Nguyen T."/>
            <person name="Pegot-Espagnet P."/>
            <person name="Pouilly N."/>
            <person name="Raftis F."/>
            <person name="Sallet E."/>
            <person name="Schiex T."/>
            <person name="Thomas J."/>
            <person name="Vandecasteele C."/>
            <person name="Vares D."/>
            <person name="Vear F."/>
            <person name="Vautrin S."/>
            <person name="Crespi M."/>
            <person name="Mangin B."/>
            <person name="Burke J.M."/>
            <person name="Salse J."/>
            <person name="Munos S."/>
            <person name="Vincourt P."/>
            <person name="Rieseberg L.H."/>
            <person name="Langlade N.B."/>
        </authorList>
    </citation>
    <scope>NUCLEOTIDE SEQUENCE</scope>
    <source>
        <tissue evidence="2">Leaves</tissue>
    </source>
</reference>
<evidence type="ECO:0000256" key="1">
    <source>
        <dbReference type="ARBA" id="ARBA00005595"/>
    </source>
</evidence>
<dbReference type="Proteomes" id="UP000215914">
    <property type="component" value="Unassembled WGS sequence"/>
</dbReference>
<keyword evidence="3" id="KW-1185">Reference proteome</keyword>
<dbReference type="Pfam" id="PF04502">
    <property type="entry name" value="Saf4_Yju2"/>
    <property type="match status" value="1"/>
</dbReference>